<keyword evidence="1" id="KW-0808">Transferase</keyword>
<evidence type="ECO:0000313" key="14">
    <source>
        <dbReference type="EMBL" id="CAD8955764.1"/>
    </source>
</evidence>
<dbReference type="SUPFAM" id="SSF56112">
    <property type="entry name" value="Protein kinase-like (PK-like)"/>
    <property type="match status" value="1"/>
</dbReference>
<dbReference type="GO" id="GO:0004708">
    <property type="term" value="F:MAP kinase kinase activity"/>
    <property type="evidence" value="ECO:0007669"/>
    <property type="project" value="UniProtKB-EC"/>
</dbReference>
<evidence type="ECO:0000256" key="5">
    <source>
        <dbReference type="ARBA" id="ARBA00038035"/>
    </source>
</evidence>
<sequence>MQTLCGSWFSAGQACGVSSKQRRRGSTFEGDGWGATVSLGAASAQPKSLSDRVALDRYEDGEVIIDRHGMRVRGQRLPHHRGGAEERLCSSFLDGLGYSGNRQRAIDGESRIARKQALSAGPQGFGYVPQSSNALIAVDVRDDDDNLSIASTASKASKGDTQAHEESHQLARAAPRSKPSASVRNSTDDVHIETWLRTGKTSPRRTATTAPPPVPPSLAKARASGMPRSQAEKVLDQYTMTDIVPMLRKVRPLGKGNGGVVWQANFDDGKHRVPVALKQVPVTEDEDKQAMVVHEMRTMADVKHPCIVLCHKVFFSNSTFNLVMELVNGGSLLDLMKASETRIPLDAIGAVCSALLRALAYLHETHKVMHRDVKPGNILLSIDGSVKLADLGMCSKPSELPSQKWVGTVTYMSPERMTGDEYTFSSDVWSAGLVAAEAALGVYPFMLMAQHKNPSAQLEFWDLLDLLVSGTTTTGDLLRQECPAAGEDFVNWVEACMHKDDELRPSAAAVLEMPWLAGADAEAQRGSLRCWVQDAVRAWQKELGDAHSDSVVPSCGVAERACGVAAAAEDKPSALQGVVDSVSSLFV</sequence>
<evidence type="ECO:0000256" key="9">
    <source>
        <dbReference type="ARBA" id="ARBA00051693"/>
    </source>
</evidence>
<evidence type="ECO:0000256" key="6">
    <source>
        <dbReference type="ARBA" id="ARBA00038999"/>
    </source>
</evidence>
<keyword evidence="3" id="KW-0418">Kinase</keyword>
<feature type="domain" description="Protein kinase" evidence="12">
    <location>
        <begin position="247"/>
        <end position="516"/>
    </location>
</feature>
<evidence type="ECO:0000313" key="13">
    <source>
        <dbReference type="EMBL" id="CAD8738411.1"/>
    </source>
</evidence>
<feature type="compositionally biased region" description="Low complexity" evidence="11">
    <location>
        <begin position="171"/>
        <end position="182"/>
    </location>
</feature>
<dbReference type="InterPro" id="IPR017441">
    <property type="entry name" value="Protein_kinase_ATP_BS"/>
</dbReference>
<evidence type="ECO:0000256" key="8">
    <source>
        <dbReference type="ARBA" id="ARBA00049299"/>
    </source>
</evidence>
<feature type="binding site" evidence="10">
    <location>
        <position position="278"/>
    </location>
    <ligand>
        <name>ATP</name>
        <dbReference type="ChEBI" id="CHEBI:30616"/>
    </ligand>
</feature>
<reference evidence="13" key="1">
    <citation type="submission" date="2021-01" db="EMBL/GenBank/DDBJ databases">
        <authorList>
            <person name="Corre E."/>
            <person name="Pelletier E."/>
            <person name="Niang G."/>
            <person name="Scheremetjew M."/>
            <person name="Finn R."/>
            <person name="Kale V."/>
            <person name="Holt S."/>
            <person name="Cochrane G."/>
            <person name="Meng A."/>
            <person name="Brown T."/>
            <person name="Cohen L."/>
        </authorList>
    </citation>
    <scope>NUCLEOTIDE SEQUENCE</scope>
    <source>
        <strain evidence="13">CCMP441</strain>
        <strain evidence="14">CCMP644</strain>
    </source>
</reference>
<dbReference type="InterPro" id="IPR008271">
    <property type="entry name" value="Ser/Thr_kinase_AS"/>
</dbReference>
<dbReference type="InterPro" id="IPR000719">
    <property type="entry name" value="Prot_kinase_dom"/>
</dbReference>
<evidence type="ECO:0000256" key="2">
    <source>
        <dbReference type="ARBA" id="ARBA00022741"/>
    </source>
</evidence>
<proteinExistence type="inferred from homology"/>
<dbReference type="GO" id="GO:0005524">
    <property type="term" value="F:ATP binding"/>
    <property type="evidence" value="ECO:0007669"/>
    <property type="project" value="UniProtKB-UniRule"/>
</dbReference>
<dbReference type="AlphaFoldDB" id="A0A6U4MRS9"/>
<evidence type="ECO:0000256" key="7">
    <source>
        <dbReference type="ARBA" id="ARBA00049014"/>
    </source>
</evidence>
<dbReference type="EMBL" id="HBFX01017067">
    <property type="protein sequence ID" value="CAD8955764.1"/>
    <property type="molecule type" value="Transcribed_RNA"/>
</dbReference>
<dbReference type="Gene3D" id="3.30.200.20">
    <property type="entry name" value="Phosphorylase Kinase, domain 1"/>
    <property type="match status" value="1"/>
</dbReference>
<dbReference type="PROSITE" id="PS50011">
    <property type="entry name" value="PROTEIN_KINASE_DOM"/>
    <property type="match status" value="1"/>
</dbReference>
<dbReference type="SMART" id="SM00220">
    <property type="entry name" value="S_TKc"/>
    <property type="match status" value="1"/>
</dbReference>
<protein>
    <recommendedName>
        <fullName evidence="6">mitogen-activated protein kinase kinase</fullName>
        <ecNumber evidence="6">2.7.12.2</ecNumber>
    </recommendedName>
</protein>
<dbReference type="Gene3D" id="1.10.510.10">
    <property type="entry name" value="Transferase(Phosphotransferase) domain 1"/>
    <property type="match status" value="1"/>
</dbReference>
<evidence type="ECO:0000256" key="3">
    <source>
        <dbReference type="ARBA" id="ARBA00022777"/>
    </source>
</evidence>
<comment type="catalytic activity">
    <reaction evidence="7">
        <text>L-seryl-[protein] + ATP = O-phospho-L-seryl-[protein] + ADP + H(+)</text>
        <dbReference type="Rhea" id="RHEA:17989"/>
        <dbReference type="Rhea" id="RHEA-COMP:9863"/>
        <dbReference type="Rhea" id="RHEA-COMP:11604"/>
        <dbReference type="ChEBI" id="CHEBI:15378"/>
        <dbReference type="ChEBI" id="CHEBI:29999"/>
        <dbReference type="ChEBI" id="CHEBI:30616"/>
        <dbReference type="ChEBI" id="CHEBI:83421"/>
        <dbReference type="ChEBI" id="CHEBI:456216"/>
        <dbReference type="EC" id="2.7.12.2"/>
    </reaction>
</comment>
<accession>A0A6U4MRS9</accession>
<keyword evidence="2 10" id="KW-0547">Nucleotide-binding</keyword>
<evidence type="ECO:0000256" key="10">
    <source>
        <dbReference type="PROSITE-ProRule" id="PRU10141"/>
    </source>
</evidence>
<evidence type="ECO:0000256" key="1">
    <source>
        <dbReference type="ARBA" id="ARBA00022679"/>
    </source>
</evidence>
<gene>
    <name evidence="14" type="ORF">HAND00432_LOCUS10302</name>
    <name evidence="13" type="ORF">HAND1043_LOCUS4903</name>
</gene>
<dbReference type="PANTHER" id="PTHR48013">
    <property type="entry name" value="DUAL SPECIFICITY MITOGEN-ACTIVATED PROTEIN KINASE KINASE 5-RELATED"/>
    <property type="match status" value="1"/>
</dbReference>
<organism evidence="13">
    <name type="scientific">Hemiselmis andersenii</name>
    <name type="common">Cryptophyte alga</name>
    <dbReference type="NCBI Taxonomy" id="464988"/>
    <lineage>
        <taxon>Eukaryota</taxon>
        <taxon>Cryptophyceae</taxon>
        <taxon>Cryptomonadales</taxon>
        <taxon>Hemiselmidaceae</taxon>
        <taxon>Hemiselmis</taxon>
    </lineage>
</organism>
<dbReference type="PROSITE" id="PS00108">
    <property type="entry name" value="PROTEIN_KINASE_ST"/>
    <property type="match status" value="1"/>
</dbReference>
<comment type="catalytic activity">
    <reaction evidence="9">
        <text>L-tyrosyl-[protein] + ATP = O-phospho-L-tyrosyl-[protein] + ADP + H(+)</text>
        <dbReference type="Rhea" id="RHEA:10596"/>
        <dbReference type="Rhea" id="RHEA-COMP:10136"/>
        <dbReference type="Rhea" id="RHEA-COMP:20101"/>
        <dbReference type="ChEBI" id="CHEBI:15378"/>
        <dbReference type="ChEBI" id="CHEBI:30616"/>
        <dbReference type="ChEBI" id="CHEBI:46858"/>
        <dbReference type="ChEBI" id="CHEBI:61978"/>
        <dbReference type="ChEBI" id="CHEBI:456216"/>
        <dbReference type="EC" id="2.7.12.2"/>
    </reaction>
</comment>
<dbReference type="PROSITE" id="PS00107">
    <property type="entry name" value="PROTEIN_KINASE_ATP"/>
    <property type="match status" value="1"/>
</dbReference>
<feature type="compositionally biased region" description="Basic and acidic residues" evidence="11">
    <location>
        <begin position="157"/>
        <end position="169"/>
    </location>
</feature>
<feature type="region of interest" description="Disordered" evidence="11">
    <location>
        <begin position="152"/>
        <end position="229"/>
    </location>
</feature>
<keyword evidence="4 10" id="KW-0067">ATP-binding</keyword>
<dbReference type="EC" id="2.7.12.2" evidence="6"/>
<comment type="similarity">
    <text evidence="5">Belongs to the protein kinase superfamily. STE Ser/Thr protein kinase family. MAP kinase kinase subfamily.</text>
</comment>
<evidence type="ECO:0000256" key="4">
    <source>
        <dbReference type="ARBA" id="ARBA00022840"/>
    </source>
</evidence>
<name>A0A6U4MRS9_HEMAN</name>
<dbReference type="InterPro" id="IPR011009">
    <property type="entry name" value="Kinase-like_dom_sf"/>
</dbReference>
<evidence type="ECO:0000256" key="11">
    <source>
        <dbReference type="SAM" id="MobiDB-lite"/>
    </source>
</evidence>
<dbReference type="PANTHER" id="PTHR48013:SF9">
    <property type="entry name" value="DUAL SPECIFICITY MITOGEN-ACTIVATED PROTEIN KINASE KINASE 5"/>
    <property type="match status" value="1"/>
</dbReference>
<evidence type="ECO:0000259" key="12">
    <source>
        <dbReference type="PROSITE" id="PS50011"/>
    </source>
</evidence>
<dbReference type="EMBL" id="HBFK01008105">
    <property type="protein sequence ID" value="CAD8738411.1"/>
    <property type="molecule type" value="Transcribed_RNA"/>
</dbReference>
<comment type="catalytic activity">
    <reaction evidence="8">
        <text>L-threonyl-[protein] + ATP = O-phospho-L-threonyl-[protein] + ADP + H(+)</text>
        <dbReference type="Rhea" id="RHEA:46608"/>
        <dbReference type="Rhea" id="RHEA-COMP:11060"/>
        <dbReference type="Rhea" id="RHEA-COMP:11605"/>
        <dbReference type="ChEBI" id="CHEBI:15378"/>
        <dbReference type="ChEBI" id="CHEBI:30013"/>
        <dbReference type="ChEBI" id="CHEBI:30616"/>
        <dbReference type="ChEBI" id="CHEBI:61977"/>
        <dbReference type="ChEBI" id="CHEBI:456216"/>
        <dbReference type="EC" id="2.7.12.2"/>
    </reaction>
</comment>
<dbReference type="Pfam" id="PF00069">
    <property type="entry name" value="Pkinase"/>
    <property type="match status" value="1"/>
</dbReference>